<dbReference type="InterPro" id="IPR053116">
    <property type="entry name" value="GATA-type_Znf_Regulator"/>
</dbReference>
<dbReference type="InterPro" id="IPR013088">
    <property type="entry name" value="Znf_NHR/GATA"/>
</dbReference>
<dbReference type="InterPro" id="IPR000679">
    <property type="entry name" value="Znf_GATA"/>
</dbReference>
<dbReference type="AlphaFoldDB" id="A0A8X6JCK6"/>
<name>A0A8X6JCK6_TRICU</name>
<dbReference type="SUPFAM" id="SSF57716">
    <property type="entry name" value="Glucocorticoid receptor-like (DNA-binding domain)"/>
    <property type="match status" value="1"/>
</dbReference>
<dbReference type="GO" id="GO:0006357">
    <property type="term" value="P:regulation of transcription by RNA polymerase II"/>
    <property type="evidence" value="ECO:0007669"/>
    <property type="project" value="TreeGrafter"/>
</dbReference>
<keyword evidence="3" id="KW-0539">Nucleus</keyword>
<comment type="caution">
    <text evidence="7">The sequence shown here is derived from an EMBL/GenBank/DDBJ whole genome shotgun (WGS) entry which is preliminary data.</text>
</comment>
<dbReference type="GO" id="GO:0007283">
    <property type="term" value="P:spermatogenesis"/>
    <property type="evidence" value="ECO:0007669"/>
    <property type="project" value="TreeGrafter"/>
</dbReference>
<dbReference type="Gene3D" id="3.30.50.10">
    <property type="entry name" value="Erythroid Transcription Factor GATA-1, subunit A"/>
    <property type="match status" value="1"/>
</dbReference>
<dbReference type="PANTHER" id="PTHR47341">
    <property type="entry name" value="GATA-TYPE ZINC FINGER PROTEIN 1"/>
    <property type="match status" value="1"/>
</dbReference>
<dbReference type="GO" id="GO:0048599">
    <property type="term" value="P:oocyte development"/>
    <property type="evidence" value="ECO:0007669"/>
    <property type="project" value="TreeGrafter"/>
</dbReference>
<evidence type="ECO:0000256" key="4">
    <source>
        <dbReference type="PROSITE-ProRule" id="PRU00094"/>
    </source>
</evidence>
<dbReference type="GO" id="GO:0005634">
    <property type="term" value="C:nucleus"/>
    <property type="evidence" value="ECO:0007669"/>
    <property type="project" value="TreeGrafter"/>
</dbReference>
<keyword evidence="4" id="KW-0863">Zinc-finger</keyword>
<feature type="compositionally biased region" description="Low complexity" evidence="5">
    <location>
        <begin position="50"/>
        <end position="68"/>
    </location>
</feature>
<dbReference type="Pfam" id="PF00320">
    <property type="entry name" value="GATA"/>
    <property type="match status" value="1"/>
</dbReference>
<dbReference type="PANTHER" id="PTHR47341:SF1">
    <property type="entry name" value="GATA-TYPE ZINC FINGER PROTEIN 1"/>
    <property type="match status" value="1"/>
</dbReference>
<keyword evidence="2" id="KW-0804">Transcription</keyword>
<dbReference type="Proteomes" id="UP000887116">
    <property type="component" value="Unassembled WGS sequence"/>
</dbReference>
<keyword evidence="1" id="KW-0805">Transcription regulation</keyword>
<proteinExistence type="predicted"/>
<keyword evidence="4" id="KW-0862">Zinc</keyword>
<reference evidence="7" key="1">
    <citation type="submission" date="2020-07" db="EMBL/GenBank/DDBJ databases">
        <title>Multicomponent nature underlies the extraordinary mechanical properties of spider dragline silk.</title>
        <authorList>
            <person name="Kono N."/>
            <person name="Nakamura H."/>
            <person name="Mori M."/>
            <person name="Yoshida Y."/>
            <person name="Ohtoshi R."/>
            <person name="Malay A.D."/>
            <person name="Moran D.A.P."/>
            <person name="Tomita M."/>
            <person name="Numata K."/>
            <person name="Arakawa K."/>
        </authorList>
    </citation>
    <scope>NUCLEOTIDE SEQUENCE</scope>
</reference>
<organism evidence="7 8">
    <name type="scientific">Trichonephila clavata</name>
    <name type="common">Joro spider</name>
    <name type="synonym">Nephila clavata</name>
    <dbReference type="NCBI Taxonomy" id="2740835"/>
    <lineage>
        <taxon>Eukaryota</taxon>
        <taxon>Metazoa</taxon>
        <taxon>Ecdysozoa</taxon>
        <taxon>Arthropoda</taxon>
        <taxon>Chelicerata</taxon>
        <taxon>Arachnida</taxon>
        <taxon>Araneae</taxon>
        <taxon>Araneomorphae</taxon>
        <taxon>Entelegynae</taxon>
        <taxon>Araneoidea</taxon>
        <taxon>Nephilidae</taxon>
        <taxon>Trichonephila</taxon>
    </lineage>
</organism>
<accession>A0A8X6JCK6</accession>
<feature type="compositionally biased region" description="Basic and acidic residues" evidence="5">
    <location>
        <begin position="34"/>
        <end position="49"/>
    </location>
</feature>
<dbReference type="SMART" id="SM00401">
    <property type="entry name" value="ZnF_GATA"/>
    <property type="match status" value="1"/>
</dbReference>
<dbReference type="PROSITE" id="PS50114">
    <property type="entry name" value="GATA_ZN_FINGER_2"/>
    <property type="match status" value="1"/>
</dbReference>
<dbReference type="GO" id="GO:0043565">
    <property type="term" value="F:sequence-specific DNA binding"/>
    <property type="evidence" value="ECO:0007669"/>
    <property type="project" value="InterPro"/>
</dbReference>
<dbReference type="PRINTS" id="PR00619">
    <property type="entry name" value="GATAZNFINGER"/>
</dbReference>
<protein>
    <submittedName>
        <fullName evidence="7">GATA-type zinc finger protein 1</fullName>
    </submittedName>
</protein>
<feature type="domain" description="GATA-type" evidence="6">
    <location>
        <begin position="152"/>
        <end position="187"/>
    </location>
</feature>
<feature type="compositionally biased region" description="Basic residues" evidence="5">
    <location>
        <begin position="76"/>
        <end position="85"/>
    </location>
</feature>
<evidence type="ECO:0000256" key="1">
    <source>
        <dbReference type="ARBA" id="ARBA00023015"/>
    </source>
</evidence>
<evidence type="ECO:0000259" key="6">
    <source>
        <dbReference type="PROSITE" id="PS50114"/>
    </source>
</evidence>
<dbReference type="OrthoDB" id="2162994at2759"/>
<gene>
    <name evidence="7" type="primary">ZGLP1</name>
    <name evidence="7" type="ORF">TNCT_6701</name>
</gene>
<keyword evidence="4" id="KW-0479">Metal-binding</keyword>
<evidence type="ECO:0000256" key="5">
    <source>
        <dbReference type="SAM" id="MobiDB-lite"/>
    </source>
</evidence>
<evidence type="ECO:0000256" key="2">
    <source>
        <dbReference type="ARBA" id="ARBA00023163"/>
    </source>
</evidence>
<dbReference type="CDD" id="cd00202">
    <property type="entry name" value="ZnF_GATA"/>
    <property type="match status" value="1"/>
</dbReference>
<dbReference type="EMBL" id="BMAO01027871">
    <property type="protein sequence ID" value="GFR20228.1"/>
    <property type="molecule type" value="Genomic_DNA"/>
</dbReference>
<evidence type="ECO:0000313" key="7">
    <source>
        <dbReference type="EMBL" id="GFR20228.1"/>
    </source>
</evidence>
<sequence length="223" mass="25781">MLSAIWNESNSNYFDDFYEFEDTKPLDQSSPSSDIREDFLDRSVNEGNHESSSLDDSGISSSTESPTLASDDSKKKLIGSRKRKSTNPCRSLPLNDPNFRGVTITMQNKFIDSEWKLVMDSKFSLSPRKKRKFRSYVDSSDEEDINNNYSTINEEKHCASCSVKKTPLWRDAEDGTPLCNACGIRYKKYKLRCGTCWHIPKKDEFHPTCQYCGSFYEYVYPRR</sequence>
<feature type="region of interest" description="Disordered" evidence="5">
    <location>
        <begin position="24"/>
        <end position="93"/>
    </location>
</feature>
<dbReference type="GO" id="GO:0008270">
    <property type="term" value="F:zinc ion binding"/>
    <property type="evidence" value="ECO:0007669"/>
    <property type="project" value="UniProtKB-KW"/>
</dbReference>
<keyword evidence="8" id="KW-1185">Reference proteome</keyword>
<evidence type="ECO:0000313" key="8">
    <source>
        <dbReference type="Proteomes" id="UP000887116"/>
    </source>
</evidence>
<evidence type="ECO:0000256" key="3">
    <source>
        <dbReference type="ARBA" id="ARBA00023242"/>
    </source>
</evidence>